<dbReference type="InterPro" id="IPR002126">
    <property type="entry name" value="Cadherin-like_dom"/>
</dbReference>
<dbReference type="InterPro" id="IPR001343">
    <property type="entry name" value="Hemolysn_Ca-bd"/>
</dbReference>
<dbReference type="SUPFAM" id="SSF141072">
    <property type="entry name" value="CalX-like"/>
    <property type="match status" value="2"/>
</dbReference>
<dbReference type="PANTHER" id="PTHR42834:SF1">
    <property type="entry name" value="ENDONUCLEASE_EXONUCLEASE_PHOSPHATASE FAMILY PROTEIN (AFU_ORTHOLOGUE AFUA_3G09210)"/>
    <property type="match status" value="1"/>
</dbReference>
<dbReference type="PANTHER" id="PTHR42834">
    <property type="entry name" value="ENDONUCLEASE/EXONUCLEASE/PHOSPHATASE FAMILY PROTEIN (AFU_ORTHOLOGUE AFUA_3G09210)"/>
    <property type="match status" value="1"/>
</dbReference>
<dbReference type="PRINTS" id="PR00205">
    <property type="entry name" value="CADHERIN"/>
</dbReference>
<protein>
    <recommendedName>
        <fullName evidence="4">Cadherin domain-containing protein</fullName>
    </recommendedName>
</protein>
<evidence type="ECO:0000313" key="5">
    <source>
        <dbReference type="EMBL" id="GAA4010721.1"/>
    </source>
</evidence>
<dbReference type="Gene3D" id="2.60.40.2030">
    <property type="match status" value="2"/>
</dbReference>
<keyword evidence="2" id="KW-0677">Repeat</keyword>
<dbReference type="Pfam" id="PF00353">
    <property type="entry name" value="HemolysinCabind"/>
    <property type="match status" value="2"/>
</dbReference>
<keyword evidence="1" id="KW-0732">Signal</keyword>
<dbReference type="InterPro" id="IPR011049">
    <property type="entry name" value="Serralysin-like_metalloprot_C"/>
</dbReference>
<dbReference type="PROSITE" id="PS50268">
    <property type="entry name" value="CADHERIN_2"/>
    <property type="match status" value="1"/>
</dbReference>
<dbReference type="Pfam" id="PF00028">
    <property type="entry name" value="Cadherin"/>
    <property type="match status" value="1"/>
</dbReference>
<keyword evidence="3" id="KW-0106">Calcium</keyword>
<dbReference type="SMART" id="SM00237">
    <property type="entry name" value="Calx_beta"/>
    <property type="match status" value="2"/>
</dbReference>
<sequence>MSKTYFQLSGGDLLQDWTDTSLITANDDWSKVPSIVGYLGNGMVGSSTGVNPGSVTGDSTDIDVIANQTAPNTNTSGGVAEFQIANPTVALQGSGTAGAPYLAIYLNATGRENITLSFNARDIDGSVDNAIQPIAVQYRIGDTGAWITIPTGSVADASSGPSLATLVTPVFVTLPPEANNQAELQVRVLTTNAVGSDEWIGIDDIAVRSTALASVTPGILSIGDATLVEGNDGSTDMLFTVTRTGGSDGAVTASWSVKFDGTANAADLGATLSGTVSFAAGATSATIRVPVTGDLAAEPNETFSVRLANPTGGASIGDGTGIGTIRNDDIPPLSNVFINEINYDPAGTDTGEFIEIAGLAGTDLTGWTLVLYNGNGGAPYSTTNLSGVLADSTNGFGFRSVTYPSNGVQNGAPDGIALVDPFGRVVQFLSYEGEMKAVGGPAAGMTSTDIGVYQDQAPAGTSLQLVGTGSSYGDFTWAYDVASTSGAGNSGQQFLSGTDQGQIRIGDAAVVEGNAGATPITFTLTRAGGFATEATVGWSVDFGTSATSDDLVAGSPISGTVTFAAGEFSKTITLSVAGDTVGENNEGFLVRLGAVTGNAVVVDDNALGVILNDDPVARTIMAIQGEGHLSSYVGQPVITGGIVTAVDSNGFYLQDAVGDGNPNTSDGIFIKTAGVPAVKVGDALEVTGVVNEYKPSDIGLSVTQVTASAISVLSSNNPLPQAIMIGAGGLLPPTESIDSDGLTVFNPKVDGIDFWESLEGMRVTIDKPVAVSNSNEFGETDIVASGGLGATGINERGGITISPGDYNPEKIQLDDRLAAQPVLSIGDRLGSVTGVVNYSFEHYEVLATDTAVITTDRTLGDNDTGLKGDANFVSIATYNLENLDPSDQKYDILASDIVNSLKAPDIVAVQEVQDADGAGTGSNLSGASNVKGLIDAIYAKSGIVYTYVEIAPFTANSTGGEPNGNIRNGYLYQADRVSLVDGSLGLITDSAFANSRNPLVATWSFNGQQFSTINVHFTSRLGSDPLWGDTQPPADGGDASRTAQAAAVGAYVSNILSADASKQFVLLGDWNGFYFEKAQTQLTNGGVFTNLAGLLPEEERYSYLFDGNSQLIDNMLVTGGLLPGARYDAVHINAEFTGVPRPTDHDPQVALLRIAITPHDVVLGGSGVDENLPAGTAVGTLSATDTPGDKLTYVLLNDAGGRFTVDAATGVLRAAQPLNYEEASSFTVTVKVTDSAGLTSSNDVTVAVRDVNEAPTATADRIAVDEDATSANLWSLLLGNDSDPDAGDQLTISAVNSTGTLGSLVFDQLSHTLRYVADNDAFDALPAGTKAVDSFTYTVTDKAGLTSTATVTVDVTGIADGIVSNGGNGIDRLTGTGGEDRLFGGNGDDQLFGLDGHDRLDGGNGNDQLFGGRGNDLLIGGQGDDLLEGGAGRDSFVFAARNGNDVVTDFDIANDRLLFDATGVRSTQVTDWNNDGIADLRVNLTTGGSVTLVGLSSLNGVQTGVYSEGTVAAQSAAADTFHSNDGTQYLLINNYLYA</sequence>
<dbReference type="InterPro" id="IPR003644">
    <property type="entry name" value="Calx_beta"/>
</dbReference>
<dbReference type="PRINTS" id="PR00313">
    <property type="entry name" value="CABNDNGRPT"/>
</dbReference>
<dbReference type="Proteomes" id="UP001501310">
    <property type="component" value="Unassembled WGS sequence"/>
</dbReference>
<organism evidence="5 6">
    <name type="scientific">Sphingomonas humi</name>
    <dbReference type="NCBI Taxonomy" id="335630"/>
    <lineage>
        <taxon>Bacteria</taxon>
        <taxon>Pseudomonadati</taxon>
        <taxon>Pseudomonadota</taxon>
        <taxon>Alphaproteobacteria</taxon>
        <taxon>Sphingomonadales</taxon>
        <taxon>Sphingomonadaceae</taxon>
        <taxon>Sphingomonas</taxon>
    </lineage>
</organism>
<dbReference type="InterPro" id="IPR010221">
    <property type="entry name" value="VCBS_dom"/>
</dbReference>
<dbReference type="SUPFAM" id="SSF56219">
    <property type="entry name" value="DNase I-like"/>
    <property type="match status" value="1"/>
</dbReference>
<dbReference type="InterPro" id="IPR036691">
    <property type="entry name" value="Endo/exonu/phosph_ase_sf"/>
</dbReference>
<dbReference type="Gene3D" id="2.60.40.60">
    <property type="entry name" value="Cadherins"/>
    <property type="match status" value="1"/>
</dbReference>
<dbReference type="InterPro" id="IPR038081">
    <property type="entry name" value="CalX-like_sf"/>
</dbReference>
<dbReference type="NCBIfam" id="TIGR01965">
    <property type="entry name" value="VCBS_repeat"/>
    <property type="match status" value="1"/>
</dbReference>
<dbReference type="EMBL" id="BAAAZD010000002">
    <property type="protein sequence ID" value="GAA4010721.1"/>
    <property type="molecule type" value="Genomic_DNA"/>
</dbReference>
<evidence type="ECO:0000256" key="1">
    <source>
        <dbReference type="ARBA" id="ARBA00022729"/>
    </source>
</evidence>
<evidence type="ECO:0000313" key="6">
    <source>
        <dbReference type="Proteomes" id="UP001501310"/>
    </source>
</evidence>
<dbReference type="InterPro" id="IPR015919">
    <property type="entry name" value="Cadherin-like_sf"/>
</dbReference>
<dbReference type="PROSITE" id="PS00330">
    <property type="entry name" value="HEMOLYSIN_CALCIUM"/>
    <property type="match status" value="3"/>
</dbReference>
<evidence type="ECO:0000259" key="4">
    <source>
        <dbReference type="PROSITE" id="PS50268"/>
    </source>
</evidence>
<accession>A0ABP7SEP4</accession>
<evidence type="ECO:0000256" key="2">
    <source>
        <dbReference type="ARBA" id="ARBA00022737"/>
    </source>
</evidence>
<dbReference type="Pfam" id="PF17963">
    <property type="entry name" value="Big_9"/>
    <property type="match status" value="1"/>
</dbReference>
<feature type="domain" description="Cadherin" evidence="4">
    <location>
        <begin position="1168"/>
        <end position="1257"/>
    </location>
</feature>
<gene>
    <name evidence="5" type="ORF">GCM10022211_26520</name>
</gene>
<dbReference type="RefSeq" id="WP_344711160.1">
    <property type="nucleotide sequence ID" value="NZ_BAAAZD010000002.1"/>
</dbReference>
<dbReference type="Gene3D" id="3.60.10.10">
    <property type="entry name" value="Endonuclease/exonuclease/phosphatase"/>
    <property type="match status" value="1"/>
</dbReference>
<reference evidence="6" key="1">
    <citation type="journal article" date="2019" name="Int. J. Syst. Evol. Microbiol.">
        <title>The Global Catalogue of Microorganisms (GCM) 10K type strain sequencing project: providing services to taxonomists for standard genome sequencing and annotation.</title>
        <authorList>
            <consortium name="The Broad Institute Genomics Platform"/>
            <consortium name="The Broad Institute Genome Sequencing Center for Infectious Disease"/>
            <person name="Wu L."/>
            <person name="Ma J."/>
        </authorList>
    </citation>
    <scope>NUCLEOTIDE SEQUENCE [LARGE SCALE GENOMIC DNA]</scope>
    <source>
        <strain evidence="6">JCM 16603</strain>
    </source>
</reference>
<comment type="caution">
    <text evidence="5">The sequence shown here is derived from an EMBL/GenBank/DDBJ whole genome shotgun (WGS) entry which is preliminary data.</text>
</comment>
<dbReference type="SMART" id="SM00112">
    <property type="entry name" value="CA"/>
    <property type="match status" value="1"/>
</dbReference>
<dbReference type="Gene3D" id="2.150.10.10">
    <property type="entry name" value="Serralysin-like metalloprotease, C-terminal"/>
    <property type="match status" value="1"/>
</dbReference>
<evidence type="ECO:0000256" key="3">
    <source>
        <dbReference type="ARBA" id="ARBA00022837"/>
    </source>
</evidence>
<dbReference type="SUPFAM" id="SSF49313">
    <property type="entry name" value="Cadherin-like"/>
    <property type="match status" value="1"/>
</dbReference>
<keyword evidence="6" id="KW-1185">Reference proteome</keyword>
<name>A0ABP7SEP4_9SPHN</name>
<proteinExistence type="predicted"/>
<dbReference type="SUPFAM" id="SSF51120">
    <property type="entry name" value="beta-Roll"/>
    <property type="match status" value="1"/>
</dbReference>
<dbReference type="CDD" id="cd04486">
    <property type="entry name" value="YhcR_OBF_like"/>
    <property type="match status" value="1"/>
</dbReference>
<dbReference type="InterPro" id="IPR018511">
    <property type="entry name" value="Hemolysin-typ_Ca-bd_CS"/>
</dbReference>
<dbReference type="Pfam" id="PF03160">
    <property type="entry name" value="Calx-beta"/>
    <property type="match status" value="2"/>
</dbReference>
<dbReference type="CDD" id="cd11304">
    <property type="entry name" value="Cadherin_repeat"/>
    <property type="match status" value="1"/>
</dbReference>